<feature type="signal peptide" evidence="1">
    <location>
        <begin position="1"/>
        <end position="18"/>
    </location>
</feature>
<dbReference type="SUPFAM" id="SSF160935">
    <property type="entry name" value="VPA0735-like"/>
    <property type="match status" value="1"/>
</dbReference>
<organism evidence="4 5">
    <name type="scientific">Shimia thalassica</name>
    <dbReference type="NCBI Taxonomy" id="1715693"/>
    <lineage>
        <taxon>Bacteria</taxon>
        <taxon>Pseudomonadati</taxon>
        <taxon>Pseudomonadota</taxon>
        <taxon>Alphaproteobacteria</taxon>
        <taxon>Rhodobacterales</taxon>
        <taxon>Roseobacteraceae</taxon>
    </lineage>
</organism>
<dbReference type="InterPro" id="IPR037049">
    <property type="entry name" value="DUF1214_C_sf"/>
</dbReference>
<evidence type="ECO:0000313" key="5">
    <source>
        <dbReference type="Proteomes" id="UP000051870"/>
    </source>
</evidence>
<evidence type="ECO:0000256" key="1">
    <source>
        <dbReference type="SAM" id="SignalP"/>
    </source>
</evidence>
<feature type="domain" description="DUF1254" evidence="3">
    <location>
        <begin position="54"/>
        <end position="108"/>
    </location>
</feature>
<dbReference type="STRING" id="1715693.PH7735_02074"/>
<dbReference type="Gene3D" id="2.60.120.600">
    <property type="entry name" value="Domain of unknown function DUF1214, C-terminal domain"/>
    <property type="match status" value="1"/>
</dbReference>
<evidence type="ECO:0000259" key="2">
    <source>
        <dbReference type="Pfam" id="PF06742"/>
    </source>
</evidence>
<name>A0A0P1I8X4_9RHOB</name>
<dbReference type="Pfam" id="PF06742">
    <property type="entry name" value="DUF1214"/>
    <property type="match status" value="1"/>
</dbReference>
<evidence type="ECO:0000313" key="4">
    <source>
        <dbReference type="EMBL" id="CUJ98424.1"/>
    </source>
</evidence>
<feature type="chain" id="PRO_5006064992" description="DUF1214 domain-containing protein" evidence="1">
    <location>
        <begin position="19"/>
        <end position="339"/>
    </location>
</feature>
<keyword evidence="1" id="KW-0732">Signal</keyword>
<reference evidence="5" key="1">
    <citation type="submission" date="2015-09" db="EMBL/GenBank/DDBJ databases">
        <authorList>
            <person name="Rodrigo-Torres Lidia"/>
            <person name="Arahal R.David."/>
        </authorList>
    </citation>
    <scope>NUCLEOTIDE SEQUENCE [LARGE SCALE GENOMIC DNA]</scope>
    <source>
        <strain evidence="5">CECT 7735</strain>
    </source>
</reference>
<dbReference type="GeneID" id="83881106"/>
<evidence type="ECO:0000259" key="3">
    <source>
        <dbReference type="Pfam" id="PF06863"/>
    </source>
</evidence>
<protein>
    <recommendedName>
        <fullName evidence="6">DUF1214 domain-containing protein</fullName>
    </recommendedName>
</protein>
<dbReference type="InterPro" id="IPR010679">
    <property type="entry name" value="DUF1254"/>
</dbReference>
<dbReference type="InterPro" id="IPR010621">
    <property type="entry name" value="DUF1214"/>
</dbReference>
<sequence>MKNLFLTAALVLPVFAWAEGAPDAPTNVTIGNLVRAETDHMIRENMRTFGFGVGEINHLREPTTTDNQPVIRMNQDTLYSGMVIDLQAPVTVTLPEIGGRYMSMQVISQDHYLQAIATPGTYELSKDNVGSRFAFLSFRTFADVADPDDILEAHNAQDAITVTGGGTGPFEAPNWNLDQLALARQAINDLATLGFDTRRAFGSKDQTDPVDHLIGAIAGWGGLPAKAASYQTNAVAENDGKTPFSVTLKDVPVRAFWSLTVYNSEGYMETNDLGVNSYNNYTATPSDDGAFTIHFGGCGDGRVNCIPVTAGWNYAVRLYEPEPEILDGSWTFPALEIVH</sequence>
<feature type="domain" description="DUF1214" evidence="2">
    <location>
        <begin position="237"/>
        <end position="322"/>
    </location>
</feature>
<proteinExistence type="predicted"/>
<dbReference type="AlphaFoldDB" id="A0A0P1I8X4"/>
<dbReference type="Gene3D" id="2.60.40.1610">
    <property type="entry name" value="Domain of unknown function DUF1254"/>
    <property type="match status" value="1"/>
</dbReference>
<dbReference type="InterPro" id="IPR037050">
    <property type="entry name" value="DUF1254_sf"/>
</dbReference>
<dbReference type="RefSeq" id="WP_082645211.1">
    <property type="nucleotide sequence ID" value="NZ_CYTW01000002.1"/>
</dbReference>
<dbReference type="PANTHER" id="PTHR36509:SF2">
    <property type="entry name" value="BLL3101 PROTEIN"/>
    <property type="match status" value="1"/>
</dbReference>
<dbReference type="EMBL" id="CYTW01000002">
    <property type="protein sequence ID" value="CUJ98424.1"/>
    <property type="molecule type" value="Genomic_DNA"/>
</dbReference>
<dbReference type="Pfam" id="PF06863">
    <property type="entry name" value="DUF1254"/>
    <property type="match status" value="1"/>
</dbReference>
<accession>A0A0P1I8X4</accession>
<dbReference type="Proteomes" id="UP000051870">
    <property type="component" value="Unassembled WGS sequence"/>
</dbReference>
<gene>
    <name evidence="4" type="ORF">PH7735_02074</name>
</gene>
<dbReference type="PANTHER" id="PTHR36509">
    <property type="entry name" value="BLL3101 PROTEIN"/>
    <property type="match status" value="1"/>
</dbReference>
<keyword evidence="5" id="KW-1185">Reference proteome</keyword>
<evidence type="ECO:0008006" key="6">
    <source>
        <dbReference type="Google" id="ProtNLM"/>
    </source>
</evidence>